<gene>
    <name evidence="5" type="primary">iolR</name>
    <name evidence="5" type="ORF">BN000_02772</name>
</gene>
<dbReference type="SUPFAM" id="SSF46785">
    <property type="entry name" value="Winged helix' DNA-binding domain"/>
    <property type="match status" value="1"/>
</dbReference>
<dbReference type="GO" id="GO:0003677">
    <property type="term" value="F:DNA binding"/>
    <property type="evidence" value="ECO:0007669"/>
    <property type="project" value="UniProtKB-KW"/>
</dbReference>
<keyword evidence="3" id="KW-0804">Transcription</keyword>
<proteinExistence type="predicted"/>
<dbReference type="SUPFAM" id="SSF100950">
    <property type="entry name" value="NagB/RpiA/CoA transferase-like"/>
    <property type="match status" value="1"/>
</dbReference>
<feature type="domain" description="HTH deoR-type" evidence="4">
    <location>
        <begin position="5"/>
        <end position="60"/>
    </location>
</feature>
<name>A0A0U1NXS1_9BACI</name>
<dbReference type="SMART" id="SM01134">
    <property type="entry name" value="DeoRC"/>
    <property type="match status" value="1"/>
</dbReference>
<dbReference type="PANTHER" id="PTHR30363">
    <property type="entry name" value="HTH-TYPE TRANSCRIPTIONAL REGULATOR SRLR-RELATED"/>
    <property type="match status" value="1"/>
</dbReference>
<reference evidence="6" key="1">
    <citation type="submission" date="2015-05" db="EMBL/GenBank/DDBJ databases">
        <authorList>
            <person name="Urmite Genomes"/>
        </authorList>
    </citation>
    <scope>NUCLEOTIDE SEQUENCE [LARGE SCALE GENOMIC DNA]</scope>
    <source>
        <strain evidence="6">LF1</strain>
    </source>
</reference>
<evidence type="ECO:0000256" key="3">
    <source>
        <dbReference type="ARBA" id="ARBA00023163"/>
    </source>
</evidence>
<evidence type="ECO:0000256" key="2">
    <source>
        <dbReference type="ARBA" id="ARBA00023125"/>
    </source>
</evidence>
<dbReference type="InterPro" id="IPR018356">
    <property type="entry name" value="Tscrpt_reg_HTH_DeoR_CS"/>
</dbReference>
<sequence>MSLSFEERKKTILETLEKEEKVQVKILANFLQVSDETIRRDLDRLEKDGIVKKVYGGAIKSAVHQWELPFDQKKTMNQMEKRAICKTASSLVEDGDIIMIGNGTTPLDMVHYLAEKDITLITHSVPVMLLAMEGFNGRVIFVGGEFERNQQYTSGPLSERTLELMKANKAFIAAGGISVGNGITDYDITGSSISRKMMERAEEVIILADHTKFGKTTFAHMCSLTDVSMIITDNLCHEDWMKILAEKNIELIIANEKI</sequence>
<dbReference type="AlphaFoldDB" id="A0A0U1NXS1"/>
<dbReference type="Proteomes" id="UP000199087">
    <property type="component" value="Unassembled WGS sequence"/>
</dbReference>
<dbReference type="InterPro" id="IPR050313">
    <property type="entry name" value="Carb_Metab_HTH_regulators"/>
</dbReference>
<keyword evidence="2 5" id="KW-0238">DNA-binding</keyword>
<dbReference type="Pfam" id="PF00455">
    <property type="entry name" value="DeoRC"/>
    <property type="match status" value="1"/>
</dbReference>
<dbReference type="EMBL" id="CVRB01000003">
    <property type="protein sequence ID" value="CRK82821.1"/>
    <property type="molecule type" value="Genomic_DNA"/>
</dbReference>
<dbReference type="RefSeq" id="WP_090635140.1">
    <property type="nucleotide sequence ID" value="NZ_CVRB01000003.1"/>
</dbReference>
<keyword evidence="6" id="KW-1185">Reference proteome</keyword>
<evidence type="ECO:0000256" key="1">
    <source>
        <dbReference type="ARBA" id="ARBA00023015"/>
    </source>
</evidence>
<dbReference type="PROSITE" id="PS51000">
    <property type="entry name" value="HTH_DEOR_2"/>
    <property type="match status" value="1"/>
</dbReference>
<accession>A0A0U1NXS1</accession>
<protein>
    <submittedName>
        <fullName evidence="5">DNA-binding protein IolR</fullName>
    </submittedName>
</protein>
<dbReference type="PROSITE" id="PS00894">
    <property type="entry name" value="HTH_DEOR_1"/>
    <property type="match status" value="1"/>
</dbReference>
<dbReference type="PANTHER" id="PTHR30363:SF44">
    <property type="entry name" value="AGA OPERON TRANSCRIPTIONAL REPRESSOR-RELATED"/>
    <property type="match status" value="1"/>
</dbReference>
<dbReference type="STRING" id="1499688.BN000_02772"/>
<organism evidence="5 6">
    <name type="scientific">Neobacillus massiliamazoniensis</name>
    <dbReference type="NCBI Taxonomy" id="1499688"/>
    <lineage>
        <taxon>Bacteria</taxon>
        <taxon>Bacillati</taxon>
        <taxon>Bacillota</taxon>
        <taxon>Bacilli</taxon>
        <taxon>Bacillales</taxon>
        <taxon>Bacillaceae</taxon>
        <taxon>Neobacillus</taxon>
    </lineage>
</organism>
<dbReference type="GO" id="GO:0003700">
    <property type="term" value="F:DNA-binding transcription factor activity"/>
    <property type="evidence" value="ECO:0007669"/>
    <property type="project" value="InterPro"/>
</dbReference>
<keyword evidence="1" id="KW-0805">Transcription regulation</keyword>
<dbReference type="Gene3D" id="3.40.50.1360">
    <property type="match status" value="1"/>
</dbReference>
<evidence type="ECO:0000313" key="5">
    <source>
        <dbReference type="EMBL" id="CRK82821.1"/>
    </source>
</evidence>
<evidence type="ECO:0000313" key="6">
    <source>
        <dbReference type="Proteomes" id="UP000199087"/>
    </source>
</evidence>
<dbReference type="Pfam" id="PF08220">
    <property type="entry name" value="HTH_DeoR"/>
    <property type="match status" value="1"/>
</dbReference>
<dbReference type="InterPro" id="IPR014036">
    <property type="entry name" value="DeoR-like_C"/>
</dbReference>
<dbReference type="OrthoDB" id="9797223at2"/>
<dbReference type="PRINTS" id="PR00037">
    <property type="entry name" value="HTHLACR"/>
</dbReference>
<dbReference type="InterPro" id="IPR036390">
    <property type="entry name" value="WH_DNA-bd_sf"/>
</dbReference>
<dbReference type="InterPro" id="IPR001034">
    <property type="entry name" value="DeoR_HTH"/>
</dbReference>
<dbReference type="Gene3D" id="1.10.10.10">
    <property type="entry name" value="Winged helix-like DNA-binding domain superfamily/Winged helix DNA-binding domain"/>
    <property type="match status" value="1"/>
</dbReference>
<dbReference type="SMART" id="SM00420">
    <property type="entry name" value="HTH_DEOR"/>
    <property type="match status" value="1"/>
</dbReference>
<evidence type="ECO:0000259" key="4">
    <source>
        <dbReference type="PROSITE" id="PS51000"/>
    </source>
</evidence>
<dbReference type="InterPro" id="IPR037171">
    <property type="entry name" value="NagB/RpiA_transferase-like"/>
</dbReference>
<dbReference type="InterPro" id="IPR036388">
    <property type="entry name" value="WH-like_DNA-bd_sf"/>
</dbReference>